<comment type="caution">
    <text evidence="2">The sequence shown here is derived from an EMBL/GenBank/DDBJ whole genome shotgun (WGS) entry which is preliminary data.</text>
</comment>
<gene>
    <name evidence="2" type="ORF">E1181_00210</name>
</gene>
<dbReference type="AlphaFoldDB" id="A0A4R4VWT5"/>
<dbReference type="EMBL" id="SMKS01000001">
    <property type="protein sequence ID" value="TDD10502.1"/>
    <property type="molecule type" value="Genomic_DNA"/>
</dbReference>
<dbReference type="OrthoDB" id="3693059at2"/>
<keyword evidence="1" id="KW-0472">Membrane</keyword>
<name>A0A4R4VWT5_9PSEU</name>
<accession>A0A4R4VWT5</accession>
<evidence type="ECO:0000313" key="2">
    <source>
        <dbReference type="EMBL" id="TDD10502.1"/>
    </source>
</evidence>
<dbReference type="RefSeq" id="WP_132671805.1">
    <property type="nucleotide sequence ID" value="NZ_SMKS01000001.1"/>
</dbReference>
<keyword evidence="1" id="KW-1133">Transmembrane helix</keyword>
<proteinExistence type="predicted"/>
<sequence>MNRKTLLGITIGWAVLVGLIAAVLLGMAMFSGTSLAKSTTASGSSGPSYAWDGDPMMITSSDKKKTAVCHVVSESGEARDVTSYRAESRYQVNRITPWFSGSAKVTCTTPVRIRTGSQVTVYELATKNRIAQLGVAVVAVAPFLAVGVFGLGTRKTHA</sequence>
<evidence type="ECO:0000256" key="1">
    <source>
        <dbReference type="SAM" id="Phobius"/>
    </source>
</evidence>
<reference evidence="2 3" key="1">
    <citation type="submission" date="2019-03" db="EMBL/GenBank/DDBJ databases">
        <title>Draft genome sequences of novel Actinobacteria.</title>
        <authorList>
            <person name="Sahin N."/>
            <person name="Ay H."/>
            <person name="Saygin H."/>
        </authorList>
    </citation>
    <scope>NUCLEOTIDE SEQUENCE [LARGE SCALE GENOMIC DNA]</scope>
    <source>
        <strain evidence="2 3">16K309</strain>
    </source>
</reference>
<organism evidence="2 3">
    <name type="scientific">Saccharopolyspora terrae</name>
    <dbReference type="NCBI Taxonomy" id="2530384"/>
    <lineage>
        <taxon>Bacteria</taxon>
        <taxon>Bacillati</taxon>
        <taxon>Actinomycetota</taxon>
        <taxon>Actinomycetes</taxon>
        <taxon>Pseudonocardiales</taxon>
        <taxon>Pseudonocardiaceae</taxon>
        <taxon>Saccharopolyspora</taxon>
    </lineage>
</organism>
<dbReference type="Proteomes" id="UP000295674">
    <property type="component" value="Unassembled WGS sequence"/>
</dbReference>
<protein>
    <submittedName>
        <fullName evidence="2">Uncharacterized protein</fullName>
    </submittedName>
</protein>
<keyword evidence="3" id="KW-1185">Reference proteome</keyword>
<feature type="transmembrane region" description="Helical" evidence="1">
    <location>
        <begin position="130"/>
        <end position="152"/>
    </location>
</feature>
<evidence type="ECO:0000313" key="3">
    <source>
        <dbReference type="Proteomes" id="UP000295674"/>
    </source>
</evidence>
<keyword evidence="1" id="KW-0812">Transmembrane</keyword>